<dbReference type="InterPro" id="IPR050982">
    <property type="entry name" value="Auxin_biosynth/cation_transpt"/>
</dbReference>
<accession>A0ABW9TKX4</accession>
<proteinExistence type="predicted"/>
<dbReference type="PANTHER" id="PTHR43539:SF91">
    <property type="entry name" value="FAD-DEPENDENT URATE HYDROXYLASE"/>
    <property type="match status" value="1"/>
</dbReference>
<evidence type="ECO:0000256" key="1">
    <source>
        <dbReference type="ARBA" id="ARBA00023002"/>
    </source>
</evidence>
<dbReference type="Proteomes" id="UP000179454">
    <property type="component" value="Unassembled WGS sequence"/>
</dbReference>
<feature type="region of interest" description="Disordered" evidence="2">
    <location>
        <begin position="482"/>
        <end position="505"/>
    </location>
</feature>
<feature type="compositionally biased region" description="Low complexity" evidence="2">
    <location>
        <begin position="482"/>
        <end position="497"/>
    </location>
</feature>
<sequence>MATIRNRCAAVLVSMTTMRQRAASRAEDMSRVALLAQLTEEARASLALLYRNPVWVRPSETDLDVAIIGGGQSGVGIAFALNRAGIERVAVFEAAPQDRVGVWATTARMEALRTDKSISGLDQGIPELSFPRWLDRLEGQGAFERLVRIPRLVWAEYVGWLTGVFACDIRYESSLIDVRPAEGGLGMTFSGKHGEKRLTARRLVLATGLDGFGAPFIPETVARVVPKAQFSHTAEDIDFAALQGRRVIVLGAAASAFDAAATALEAGASQVHLLARSAQLATVPSGALAKNPALYRPFRDFPDALRWKIITEGRARGHAPPATIDRAQRHANFHLHQGVSAETLRFQDGEIRADLLSGPLAADYLIAGTGYATDVKRRPELALVEPHLRLWRDVLGAPAADSEWGRFPYLDPDLALQTRSAADDWITRIHAFNYAAVLSHGYHVGDIGSHVDCVSRLTEGLASRLFAEEADYHLAAAGHASPVGSGSSISPPVQPSGAQRCARSA</sequence>
<gene>
    <name evidence="3" type="ORF">BBL17_014380</name>
</gene>
<evidence type="ECO:0000313" key="3">
    <source>
        <dbReference type="EMBL" id="MUO42974.1"/>
    </source>
</evidence>
<reference evidence="3" key="1">
    <citation type="submission" date="2019-11" db="EMBL/GenBank/DDBJ databases">
        <title>Whole-genome sequencing of Allorhizobium vitis.</title>
        <authorList>
            <person name="Gan H.M."/>
            <person name="Savka M.A."/>
        </authorList>
    </citation>
    <scope>NUCLEOTIDE SEQUENCE [LARGE SCALE GENOMIC DNA]</scope>
    <source>
        <strain evidence="3">T1/7</strain>
    </source>
</reference>
<dbReference type="EMBL" id="MBFE02000009">
    <property type="protein sequence ID" value="MUO42974.1"/>
    <property type="molecule type" value="Genomic_DNA"/>
</dbReference>
<dbReference type="InterPro" id="IPR036188">
    <property type="entry name" value="FAD/NAD-bd_sf"/>
</dbReference>
<dbReference type="Pfam" id="PF13738">
    <property type="entry name" value="Pyr_redox_3"/>
    <property type="match status" value="1"/>
</dbReference>
<keyword evidence="4" id="KW-1185">Reference proteome</keyword>
<dbReference type="Gene3D" id="3.50.50.60">
    <property type="entry name" value="FAD/NAD(P)-binding domain"/>
    <property type="match status" value="1"/>
</dbReference>
<keyword evidence="1" id="KW-0560">Oxidoreductase</keyword>
<evidence type="ECO:0000256" key="2">
    <source>
        <dbReference type="SAM" id="MobiDB-lite"/>
    </source>
</evidence>
<name>A0ABW9TKX4_AGRVI</name>
<comment type="caution">
    <text evidence="3">The sequence shown here is derived from an EMBL/GenBank/DDBJ whole genome shotgun (WGS) entry which is preliminary data.</text>
</comment>
<evidence type="ECO:0000313" key="4">
    <source>
        <dbReference type="Proteomes" id="UP000179454"/>
    </source>
</evidence>
<dbReference type="PANTHER" id="PTHR43539">
    <property type="entry name" value="FLAVIN-BINDING MONOOXYGENASE-LIKE PROTEIN (AFU_ORTHOLOGUE AFUA_4G09220)"/>
    <property type="match status" value="1"/>
</dbReference>
<protein>
    <submittedName>
        <fullName evidence="3">SidA/IucD/PvdA family monooxygenase</fullName>
    </submittedName>
</protein>
<organism evidence="3 4">
    <name type="scientific">Agrobacterium vitis</name>
    <name type="common">Rhizobium vitis</name>
    <dbReference type="NCBI Taxonomy" id="373"/>
    <lineage>
        <taxon>Bacteria</taxon>
        <taxon>Pseudomonadati</taxon>
        <taxon>Pseudomonadota</taxon>
        <taxon>Alphaproteobacteria</taxon>
        <taxon>Hyphomicrobiales</taxon>
        <taxon>Rhizobiaceae</taxon>
        <taxon>Rhizobium/Agrobacterium group</taxon>
        <taxon>Agrobacterium</taxon>
    </lineage>
</organism>
<keyword evidence="3" id="KW-0503">Monooxygenase</keyword>
<dbReference type="GO" id="GO:0004497">
    <property type="term" value="F:monooxygenase activity"/>
    <property type="evidence" value="ECO:0007669"/>
    <property type="project" value="UniProtKB-KW"/>
</dbReference>
<dbReference type="RefSeq" id="WP_156762572.1">
    <property type="nucleotide sequence ID" value="NZ_MBFE02000009.1"/>
</dbReference>
<dbReference type="SUPFAM" id="SSF51905">
    <property type="entry name" value="FAD/NAD(P)-binding domain"/>
    <property type="match status" value="1"/>
</dbReference>